<dbReference type="OrthoDB" id="5565075at2759"/>
<organism evidence="4">
    <name type="scientific">Darwinula stevensoni</name>
    <dbReference type="NCBI Taxonomy" id="69355"/>
    <lineage>
        <taxon>Eukaryota</taxon>
        <taxon>Metazoa</taxon>
        <taxon>Ecdysozoa</taxon>
        <taxon>Arthropoda</taxon>
        <taxon>Crustacea</taxon>
        <taxon>Oligostraca</taxon>
        <taxon>Ostracoda</taxon>
        <taxon>Podocopa</taxon>
        <taxon>Podocopida</taxon>
        <taxon>Darwinulocopina</taxon>
        <taxon>Darwinuloidea</taxon>
        <taxon>Darwinulidae</taxon>
        <taxon>Darwinula</taxon>
    </lineage>
</organism>
<evidence type="ECO:0000256" key="2">
    <source>
        <dbReference type="SAM" id="MobiDB-lite"/>
    </source>
</evidence>
<dbReference type="Pfam" id="PF00089">
    <property type="entry name" value="Trypsin"/>
    <property type="match status" value="1"/>
</dbReference>
<dbReference type="EMBL" id="CAJPEV010002420">
    <property type="protein sequence ID" value="CAG0896821.1"/>
    <property type="molecule type" value="Genomic_DNA"/>
</dbReference>
<dbReference type="GO" id="GO:0006508">
    <property type="term" value="P:proteolysis"/>
    <property type="evidence" value="ECO:0007669"/>
    <property type="project" value="InterPro"/>
</dbReference>
<dbReference type="InterPro" id="IPR018114">
    <property type="entry name" value="TRYPSIN_HIS"/>
</dbReference>
<evidence type="ECO:0000256" key="1">
    <source>
        <dbReference type="ARBA" id="ARBA00023157"/>
    </source>
</evidence>
<evidence type="ECO:0000259" key="3">
    <source>
        <dbReference type="PROSITE" id="PS50240"/>
    </source>
</evidence>
<keyword evidence="5" id="KW-1185">Reference proteome</keyword>
<dbReference type="InterPro" id="IPR001254">
    <property type="entry name" value="Trypsin_dom"/>
</dbReference>
<dbReference type="CDD" id="cd00190">
    <property type="entry name" value="Tryp_SPc"/>
    <property type="match status" value="1"/>
</dbReference>
<proteinExistence type="predicted"/>
<keyword evidence="1" id="KW-1015">Disulfide bond</keyword>
<dbReference type="InterPro" id="IPR051333">
    <property type="entry name" value="CLIP_Serine_Protease"/>
</dbReference>
<dbReference type="PANTHER" id="PTHR24260">
    <property type="match status" value="1"/>
</dbReference>
<dbReference type="Proteomes" id="UP000677054">
    <property type="component" value="Unassembled WGS sequence"/>
</dbReference>
<dbReference type="GO" id="GO:0004252">
    <property type="term" value="F:serine-type endopeptidase activity"/>
    <property type="evidence" value="ECO:0007669"/>
    <property type="project" value="InterPro"/>
</dbReference>
<accession>A0A7R9A8U6</accession>
<dbReference type="PROSITE" id="PS50240">
    <property type="entry name" value="TRYPSIN_DOM"/>
    <property type="match status" value="1"/>
</dbReference>
<reference evidence="4" key="1">
    <citation type="submission" date="2020-11" db="EMBL/GenBank/DDBJ databases">
        <authorList>
            <person name="Tran Van P."/>
        </authorList>
    </citation>
    <scope>NUCLEOTIDE SEQUENCE</scope>
</reference>
<dbReference type="SUPFAM" id="SSF50494">
    <property type="entry name" value="Trypsin-like serine proteases"/>
    <property type="match status" value="1"/>
</dbReference>
<dbReference type="AlphaFoldDB" id="A0A7R9A8U6"/>
<dbReference type="EMBL" id="LR901937">
    <property type="protein sequence ID" value="CAD7249648.1"/>
    <property type="molecule type" value="Genomic_DNA"/>
</dbReference>
<evidence type="ECO:0000313" key="4">
    <source>
        <dbReference type="EMBL" id="CAD7249648.1"/>
    </source>
</evidence>
<dbReference type="PRINTS" id="PR00722">
    <property type="entry name" value="CHYMOTRYPSIN"/>
</dbReference>
<dbReference type="Gene3D" id="2.40.10.10">
    <property type="entry name" value="Trypsin-like serine proteases"/>
    <property type="match status" value="1"/>
</dbReference>
<dbReference type="InterPro" id="IPR009003">
    <property type="entry name" value="Peptidase_S1_PA"/>
</dbReference>
<dbReference type="FunFam" id="2.40.10.10:FF:000068">
    <property type="entry name" value="transmembrane protease serine 2"/>
    <property type="match status" value="1"/>
</dbReference>
<dbReference type="PROSITE" id="PS00134">
    <property type="entry name" value="TRYPSIN_HIS"/>
    <property type="match status" value="1"/>
</dbReference>
<dbReference type="PANTHER" id="PTHR24260:SF132">
    <property type="entry name" value="PEPTIDASE S1 DOMAIN-CONTAINING PROTEIN"/>
    <property type="match status" value="1"/>
</dbReference>
<dbReference type="InterPro" id="IPR043504">
    <property type="entry name" value="Peptidase_S1_PA_chymotrypsin"/>
</dbReference>
<protein>
    <recommendedName>
        <fullName evidence="3">Peptidase S1 domain-containing protein</fullName>
    </recommendedName>
</protein>
<gene>
    <name evidence="4" type="ORF">DSTB1V02_LOCUS9436</name>
</gene>
<feature type="domain" description="Peptidase S1" evidence="3">
    <location>
        <begin position="125"/>
        <end position="355"/>
    </location>
</feature>
<feature type="region of interest" description="Disordered" evidence="2">
    <location>
        <begin position="1"/>
        <end position="58"/>
    </location>
</feature>
<sequence>MRSPASPREPSRVIPPDKCLHHEYGENGCSAAHSATRSSPPRQRKPRREPGSGNVASYVSQPPVVMHRLLLLVLQLLWPGCLAGNSLTATGANCLVVPPSVKLSGGAQCGSNTQSNWFETAHARIADGQSATIQDAPFMAFVQVTFAKRTASCGGAIIDGKHILTAAHCYYDSQDNNSPATSVTVRAGSAKQSQATAVVDVDKFNPHPGYKPGARTNDVAVILLKSSLTFTPTLQPICLPRPRNNNSDVIPVRACGPVVYGWGSASGASDDLQKTNATISRPPGACRANGETNIFCASAARGSVCSGDAGGPIVVRYGGTAFAMGVVGVVQGCTAAAFPFARVGTYAGWIKKVVGG</sequence>
<dbReference type="SMART" id="SM00020">
    <property type="entry name" value="Tryp_SPc"/>
    <property type="match status" value="1"/>
</dbReference>
<evidence type="ECO:0000313" key="5">
    <source>
        <dbReference type="Proteomes" id="UP000677054"/>
    </source>
</evidence>
<dbReference type="InterPro" id="IPR001314">
    <property type="entry name" value="Peptidase_S1A"/>
</dbReference>
<name>A0A7R9A8U6_9CRUS</name>